<evidence type="ECO:0000256" key="1">
    <source>
        <dbReference type="ARBA" id="ARBA00022801"/>
    </source>
</evidence>
<dbReference type="Proteomes" id="UP000272400">
    <property type="component" value="Unassembled WGS sequence"/>
</dbReference>
<proteinExistence type="predicted"/>
<protein>
    <submittedName>
        <fullName evidence="3">5-methylthioadenosine/S-adenosylhomocysteine deaminase</fullName>
    </submittedName>
</protein>
<dbReference type="InterPro" id="IPR050287">
    <property type="entry name" value="MTA/SAH_deaminase"/>
</dbReference>
<dbReference type="RefSeq" id="WP_246052650.1">
    <property type="nucleotide sequence ID" value="NZ_RJKE01000001.1"/>
</dbReference>
<gene>
    <name evidence="3" type="ORF">EDD29_2002</name>
</gene>
<dbReference type="AlphaFoldDB" id="A0A3N1CT35"/>
<keyword evidence="4" id="KW-1185">Reference proteome</keyword>
<dbReference type="EMBL" id="RJKE01000001">
    <property type="protein sequence ID" value="ROO84477.1"/>
    <property type="molecule type" value="Genomic_DNA"/>
</dbReference>
<dbReference type="PANTHER" id="PTHR43794:SF11">
    <property type="entry name" value="AMIDOHYDROLASE-RELATED DOMAIN-CONTAINING PROTEIN"/>
    <property type="match status" value="1"/>
</dbReference>
<reference evidence="3 4" key="1">
    <citation type="submission" date="2018-11" db="EMBL/GenBank/DDBJ databases">
        <title>Sequencing the genomes of 1000 actinobacteria strains.</title>
        <authorList>
            <person name="Klenk H.-P."/>
        </authorList>
    </citation>
    <scope>NUCLEOTIDE SEQUENCE [LARGE SCALE GENOMIC DNA]</scope>
    <source>
        <strain evidence="3 4">DSM 44254</strain>
    </source>
</reference>
<accession>A0A3N1CT35</accession>
<feature type="domain" description="Amidohydrolase-related" evidence="2">
    <location>
        <begin position="54"/>
        <end position="417"/>
    </location>
</feature>
<dbReference type="GO" id="GO:0016810">
    <property type="term" value="F:hydrolase activity, acting on carbon-nitrogen (but not peptide) bonds"/>
    <property type="evidence" value="ECO:0007669"/>
    <property type="project" value="InterPro"/>
</dbReference>
<dbReference type="InterPro" id="IPR011059">
    <property type="entry name" value="Metal-dep_hydrolase_composite"/>
</dbReference>
<dbReference type="InterPro" id="IPR032466">
    <property type="entry name" value="Metal_Hydrolase"/>
</dbReference>
<name>A0A3N1CT35_9ACTN</name>
<dbReference type="Gene3D" id="3.20.20.140">
    <property type="entry name" value="Metal-dependent hydrolases"/>
    <property type="match status" value="1"/>
</dbReference>
<keyword evidence="1" id="KW-0378">Hydrolase</keyword>
<dbReference type="Pfam" id="PF01979">
    <property type="entry name" value="Amidohydro_1"/>
    <property type="match status" value="1"/>
</dbReference>
<comment type="caution">
    <text evidence="3">The sequence shown here is derived from an EMBL/GenBank/DDBJ whole genome shotgun (WGS) entry which is preliminary data.</text>
</comment>
<dbReference type="SUPFAM" id="SSF51338">
    <property type="entry name" value="Composite domain of metallo-dependent hydrolases"/>
    <property type="match status" value="1"/>
</dbReference>
<sequence>MTDQTSPGAVVDATVYTGGAWIPHQDVLFTDGVVTAIRDHVPGTSGIDGSGAHVVPGFVNTHTHLQQTLMRGVGEGLPLLTWLLSVAEDTVALTPEQAYLAAASGALEALRSGTTTLVEHMWPSPSSELHDAVMQALEDVGIRAVFGRGVTDRVDATRKWGSDPRLVQPLEEALAHTDALAARAAKGDGRITMALAVPNPRCLTPEGMAVVREFAEARDMTVSIHLLETTTDDDMCRAHTGLGAVDFLEASGFLWDRLLAVHCVELSPAGMAKLAARGVAVSYNPVSNMRLGSGVAPVPAMLSAGLGVGLGVDGAASNDTQDMLESLRMGSYVQRAFHRRADLLPAPEMLDLAFSGANRALGLPASSGGVTLGAPADLTLLRFSRDFAVLPVRDPSSSLLTTATPRLVDTVLVAGTPVLADGRSTRLDETDLTTRLLAL</sequence>
<dbReference type="Gene3D" id="2.30.40.10">
    <property type="entry name" value="Urease, subunit C, domain 1"/>
    <property type="match status" value="1"/>
</dbReference>
<evidence type="ECO:0000313" key="4">
    <source>
        <dbReference type="Proteomes" id="UP000272400"/>
    </source>
</evidence>
<evidence type="ECO:0000313" key="3">
    <source>
        <dbReference type="EMBL" id="ROO84477.1"/>
    </source>
</evidence>
<organism evidence="3 4">
    <name type="scientific">Actinocorallia herbida</name>
    <dbReference type="NCBI Taxonomy" id="58109"/>
    <lineage>
        <taxon>Bacteria</taxon>
        <taxon>Bacillati</taxon>
        <taxon>Actinomycetota</taxon>
        <taxon>Actinomycetes</taxon>
        <taxon>Streptosporangiales</taxon>
        <taxon>Thermomonosporaceae</taxon>
        <taxon>Actinocorallia</taxon>
    </lineage>
</organism>
<dbReference type="SUPFAM" id="SSF51556">
    <property type="entry name" value="Metallo-dependent hydrolases"/>
    <property type="match status" value="1"/>
</dbReference>
<dbReference type="PANTHER" id="PTHR43794">
    <property type="entry name" value="AMINOHYDROLASE SSNA-RELATED"/>
    <property type="match status" value="1"/>
</dbReference>
<dbReference type="InterPro" id="IPR006680">
    <property type="entry name" value="Amidohydro-rel"/>
</dbReference>
<evidence type="ECO:0000259" key="2">
    <source>
        <dbReference type="Pfam" id="PF01979"/>
    </source>
</evidence>